<dbReference type="SUPFAM" id="SSF52540">
    <property type="entry name" value="P-loop containing nucleoside triphosphate hydrolases"/>
    <property type="match status" value="1"/>
</dbReference>
<dbReference type="EMBL" id="WKOD01000010">
    <property type="protein sequence ID" value="MSA68464.1"/>
    <property type="molecule type" value="Genomic_DNA"/>
</dbReference>
<name>A0A6A8GNM9_9LACO</name>
<dbReference type="RefSeq" id="WP_154236869.1">
    <property type="nucleotide sequence ID" value="NZ_WKNS01000011.1"/>
</dbReference>
<keyword evidence="1" id="KW-0548">Nucleotidyltransferase</keyword>
<dbReference type="NCBIfam" id="TIGR00678">
    <property type="entry name" value="holB"/>
    <property type="match status" value="1"/>
</dbReference>
<organism evidence="1">
    <name type="scientific">Ligilactobacillus ruminis</name>
    <dbReference type="NCBI Taxonomy" id="1623"/>
    <lineage>
        <taxon>Bacteria</taxon>
        <taxon>Bacillati</taxon>
        <taxon>Bacillota</taxon>
        <taxon>Bacilli</taxon>
        <taxon>Lactobacillales</taxon>
        <taxon>Lactobacillaceae</taxon>
        <taxon>Ligilactobacillus</taxon>
    </lineage>
</organism>
<dbReference type="InterPro" id="IPR027417">
    <property type="entry name" value="P-loop_NTPase"/>
</dbReference>
<dbReference type="PANTHER" id="PTHR11669:SF8">
    <property type="entry name" value="DNA POLYMERASE III SUBUNIT DELTA"/>
    <property type="match status" value="1"/>
</dbReference>
<dbReference type="AlphaFoldDB" id="A0A6A8GNM9"/>
<dbReference type="FunFam" id="3.40.50.300:FF:001255">
    <property type="entry name" value="DNA polymerase III subunit delta"/>
    <property type="match status" value="1"/>
</dbReference>
<dbReference type="Pfam" id="PF13177">
    <property type="entry name" value="DNA_pol3_delta2"/>
    <property type="match status" value="1"/>
</dbReference>
<dbReference type="GO" id="GO:0008408">
    <property type="term" value="F:3'-5' exonuclease activity"/>
    <property type="evidence" value="ECO:0007669"/>
    <property type="project" value="InterPro"/>
</dbReference>
<sequence>MKQKITELQPRLTKHFMKLIEAGKLSHAYLFAGPAGTGKSELALFVAQTVFCTDKQAGMPCGRCSECRRIADHGFPDVVEVAPDGASIKVDQIRFLKAEFSKSGVEGTKKIFIISDAEKMTASAANSLLKFLEEPSGDVCAFLLTENANLILPTIISRCQEFELQALGFDELSEKLQQAGISKDKASLLLGLTDSLEIAIELSKDDGFAAMTADVWEWFKLIMTNDLRAFVNVTTHLKQYFSDRSRQDMLLDLIVLLVRDVMLLKFEEHGRTSFAMHHDELRAFSEKISTQRACQATELVLDSRKLQAINVSFQNILETLTLKLVSCYHE</sequence>
<evidence type="ECO:0000313" key="1">
    <source>
        <dbReference type="EMBL" id="MSA68464.1"/>
    </source>
</evidence>
<dbReference type="PRINTS" id="PR00300">
    <property type="entry name" value="CLPPROTEASEA"/>
</dbReference>
<dbReference type="GO" id="GO:0003887">
    <property type="term" value="F:DNA-directed DNA polymerase activity"/>
    <property type="evidence" value="ECO:0007669"/>
    <property type="project" value="UniProtKB-EC"/>
</dbReference>
<gene>
    <name evidence="1" type="primary">holB</name>
    <name evidence="1" type="ORF">GKC89_05065</name>
</gene>
<dbReference type="InterPro" id="IPR004622">
    <property type="entry name" value="DNA_pol_HolB"/>
</dbReference>
<dbReference type="EC" id="2.7.7.7" evidence="1"/>
<dbReference type="GO" id="GO:0006261">
    <property type="term" value="P:DNA-templated DNA replication"/>
    <property type="evidence" value="ECO:0007669"/>
    <property type="project" value="TreeGrafter"/>
</dbReference>
<dbReference type="GO" id="GO:0005524">
    <property type="term" value="F:ATP binding"/>
    <property type="evidence" value="ECO:0007669"/>
    <property type="project" value="InterPro"/>
</dbReference>
<dbReference type="NCBIfam" id="NF005972">
    <property type="entry name" value="PRK08058.1"/>
    <property type="match status" value="1"/>
</dbReference>
<dbReference type="PANTHER" id="PTHR11669">
    <property type="entry name" value="REPLICATION FACTOR C / DNA POLYMERASE III GAMMA-TAU SUBUNIT"/>
    <property type="match status" value="1"/>
</dbReference>
<reference evidence="1" key="1">
    <citation type="journal article" date="2019" name="Nat. Med.">
        <title>A library of human gut bacterial isolates paired with longitudinal multiomics data enables mechanistic microbiome research.</title>
        <authorList>
            <person name="Poyet M."/>
            <person name="Groussin M."/>
            <person name="Gibbons S.M."/>
            <person name="Avila-Pacheco J."/>
            <person name="Jiang X."/>
            <person name="Kearney S.M."/>
            <person name="Perrotta A.R."/>
            <person name="Berdy B."/>
            <person name="Zhao S."/>
            <person name="Lieberman T.D."/>
            <person name="Swanson P.K."/>
            <person name="Smith M."/>
            <person name="Roesemann S."/>
            <person name="Alexander J.E."/>
            <person name="Rich S.A."/>
            <person name="Livny J."/>
            <person name="Vlamakis H."/>
            <person name="Clish C."/>
            <person name="Bullock K."/>
            <person name="Deik A."/>
            <person name="Scott J."/>
            <person name="Pierce K.A."/>
            <person name="Xavier R.J."/>
            <person name="Alm E.J."/>
        </authorList>
    </citation>
    <scope>NUCLEOTIDE SEQUENCE</scope>
    <source>
        <strain evidence="1">BIOML-A18</strain>
    </source>
</reference>
<dbReference type="Gene3D" id="3.40.50.300">
    <property type="entry name" value="P-loop containing nucleotide triphosphate hydrolases"/>
    <property type="match status" value="1"/>
</dbReference>
<dbReference type="InterPro" id="IPR001270">
    <property type="entry name" value="ClpA/B"/>
</dbReference>
<comment type="caution">
    <text evidence="1">The sequence shown here is derived from an EMBL/GenBank/DDBJ whole genome shotgun (WGS) entry which is preliminary data.</text>
</comment>
<protein>
    <submittedName>
        <fullName evidence="1">DNA polymerase III subunit delta</fullName>
        <ecNumber evidence="1">2.7.7.7</ecNumber>
    </submittedName>
</protein>
<keyword evidence="1" id="KW-0808">Transferase</keyword>
<proteinExistence type="predicted"/>
<dbReference type="InterPro" id="IPR050238">
    <property type="entry name" value="DNA_Rep/Repair_Clamp_Loader"/>
</dbReference>
<accession>A0A6A8GNM9</accession>